<dbReference type="Gene3D" id="3.30.70.1560">
    <property type="entry name" value="Alpha-L RNA-binding motif"/>
    <property type="match status" value="1"/>
</dbReference>
<accession>A0A1K1LMS4</accession>
<dbReference type="InterPro" id="IPR018496">
    <property type="entry name" value="PsdUridine_synth_RsuA/RluB_CS"/>
</dbReference>
<evidence type="ECO:0000259" key="6">
    <source>
        <dbReference type="SMART" id="SM00363"/>
    </source>
</evidence>
<dbReference type="GO" id="GO:0005829">
    <property type="term" value="C:cytosol"/>
    <property type="evidence" value="ECO:0007669"/>
    <property type="project" value="UniProtKB-ARBA"/>
</dbReference>
<dbReference type="RefSeq" id="WP_072299002.1">
    <property type="nucleotide sequence ID" value="NZ_CAMIZA010000009.1"/>
</dbReference>
<dbReference type="GO" id="GO:0003723">
    <property type="term" value="F:RNA binding"/>
    <property type="evidence" value="ECO:0007669"/>
    <property type="project" value="UniProtKB-KW"/>
</dbReference>
<evidence type="ECO:0000313" key="8">
    <source>
        <dbReference type="Proteomes" id="UP000183461"/>
    </source>
</evidence>
<dbReference type="PROSITE" id="PS50889">
    <property type="entry name" value="S4"/>
    <property type="match status" value="1"/>
</dbReference>
<dbReference type="Gene3D" id="3.30.70.580">
    <property type="entry name" value="Pseudouridine synthase I, catalytic domain, N-terminal subdomain"/>
    <property type="match status" value="1"/>
</dbReference>
<keyword evidence="2 4" id="KW-0694">RNA-binding</keyword>
<dbReference type="InterPro" id="IPR000748">
    <property type="entry name" value="PsdUridine_synth_RsuA/RluB/E/F"/>
</dbReference>
<comment type="similarity">
    <text evidence="1 5">Belongs to the pseudouridine synthase RsuA family.</text>
</comment>
<dbReference type="SUPFAM" id="SSF55120">
    <property type="entry name" value="Pseudouridine synthase"/>
    <property type="match status" value="1"/>
</dbReference>
<dbReference type="InterPro" id="IPR006145">
    <property type="entry name" value="PsdUridine_synth_RsuA/RluA"/>
</dbReference>
<dbReference type="InterPro" id="IPR002942">
    <property type="entry name" value="S4_RNA-bd"/>
</dbReference>
<evidence type="ECO:0000256" key="5">
    <source>
        <dbReference type="RuleBase" id="RU003887"/>
    </source>
</evidence>
<dbReference type="PROSITE" id="PS01149">
    <property type="entry name" value="PSI_RSU"/>
    <property type="match status" value="1"/>
</dbReference>
<evidence type="ECO:0000313" key="7">
    <source>
        <dbReference type="EMBL" id="SFW12180.1"/>
    </source>
</evidence>
<dbReference type="InterPro" id="IPR020103">
    <property type="entry name" value="PsdUridine_synth_cat_dom_sf"/>
</dbReference>
<dbReference type="NCBIfam" id="TIGR00093">
    <property type="entry name" value="pseudouridine synthase"/>
    <property type="match status" value="1"/>
</dbReference>
<proteinExistence type="inferred from homology"/>
<dbReference type="Gene3D" id="3.10.290.10">
    <property type="entry name" value="RNA-binding S4 domain"/>
    <property type="match status" value="1"/>
</dbReference>
<organism evidence="7 8">
    <name type="scientific">Ruminococcus flavefaciens</name>
    <dbReference type="NCBI Taxonomy" id="1265"/>
    <lineage>
        <taxon>Bacteria</taxon>
        <taxon>Bacillati</taxon>
        <taxon>Bacillota</taxon>
        <taxon>Clostridia</taxon>
        <taxon>Eubacteriales</taxon>
        <taxon>Oscillospiraceae</taxon>
        <taxon>Ruminococcus</taxon>
    </lineage>
</organism>
<dbReference type="CDD" id="cd00165">
    <property type="entry name" value="S4"/>
    <property type="match status" value="1"/>
</dbReference>
<evidence type="ECO:0000256" key="2">
    <source>
        <dbReference type="ARBA" id="ARBA00022884"/>
    </source>
</evidence>
<dbReference type="FunFam" id="3.30.70.1560:FF:000001">
    <property type="entry name" value="Pseudouridine synthase"/>
    <property type="match status" value="1"/>
</dbReference>
<evidence type="ECO:0000256" key="1">
    <source>
        <dbReference type="ARBA" id="ARBA00008348"/>
    </source>
</evidence>
<dbReference type="SMART" id="SM00363">
    <property type="entry name" value="S4"/>
    <property type="match status" value="1"/>
</dbReference>
<dbReference type="GO" id="GO:0120159">
    <property type="term" value="F:rRNA pseudouridine synthase activity"/>
    <property type="evidence" value="ECO:0007669"/>
    <property type="project" value="UniProtKB-ARBA"/>
</dbReference>
<dbReference type="FunFam" id="3.10.290.10:FF:000003">
    <property type="entry name" value="Pseudouridine synthase"/>
    <property type="match status" value="1"/>
</dbReference>
<dbReference type="InterPro" id="IPR050343">
    <property type="entry name" value="RsuA_PseudoU_synthase"/>
</dbReference>
<evidence type="ECO:0000256" key="3">
    <source>
        <dbReference type="ARBA" id="ARBA00023235"/>
    </source>
</evidence>
<name>A0A1K1LMS4_RUMFL</name>
<dbReference type="Pfam" id="PF01479">
    <property type="entry name" value="S4"/>
    <property type="match status" value="1"/>
</dbReference>
<dbReference type="PANTHER" id="PTHR47683:SF2">
    <property type="entry name" value="RNA-BINDING S4 DOMAIN-CONTAINING PROTEIN"/>
    <property type="match status" value="1"/>
</dbReference>
<dbReference type="InterPro" id="IPR036986">
    <property type="entry name" value="S4_RNA-bd_sf"/>
</dbReference>
<evidence type="ECO:0000256" key="4">
    <source>
        <dbReference type="PROSITE-ProRule" id="PRU00182"/>
    </source>
</evidence>
<dbReference type="EMBL" id="FPIP01000001">
    <property type="protein sequence ID" value="SFW12180.1"/>
    <property type="molecule type" value="Genomic_DNA"/>
</dbReference>
<dbReference type="InterPro" id="IPR042092">
    <property type="entry name" value="PsdUridine_s_RsuA/RluB/E/F_cat"/>
</dbReference>
<dbReference type="Proteomes" id="UP000183461">
    <property type="component" value="Unassembled WGS sequence"/>
</dbReference>
<sequence>MEKIRIQKMIADCGVCSRRKAEELITKGRVKLNGHPVKLGDKCGFKDIITVDGERIAMPRKRSFVYLMMNKPRGYVTTVSDELDRRCVMDLLEDVEERVYPVGRLDRNSEGLLLFTNDGEFANSIMHPSRHISKTYRVTVRPDITDEQLVRLSEGVEIDGRKTMPATVVVKDKAEGRVVLLMTIKEGRNRQIRKMCEAVGLEVARLRRISIGPLKLGMLKPGTYRELTAEELRAIRNAIGKEK</sequence>
<dbReference type="PANTHER" id="PTHR47683">
    <property type="entry name" value="PSEUDOURIDINE SYNTHASE FAMILY PROTEIN-RELATED"/>
    <property type="match status" value="1"/>
</dbReference>
<reference evidence="7 8" key="1">
    <citation type="submission" date="2016-11" db="EMBL/GenBank/DDBJ databases">
        <authorList>
            <person name="Jaros S."/>
            <person name="Januszkiewicz K."/>
            <person name="Wedrychowicz H."/>
        </authorList>
    </citation>
    <scope>NUCLEOTIDE SEQUENCE [LARGE SCALE GENOMIC DNA]</scope>
    <source>
        <strain evidence="7 8">YL228</strain>
    </source>
</reference>
<gene>
    <name evidence="7" type="ORF">SAMN02910280_0585</name>
</gene>
<dbReference type="GO" id="GO:0000455">
    <property type="term" value="P:enzyme-directed rRNA pseudouridine synthesis"/>
    <property type="evidence" value="ECO:0007669"/>
    <property type="project" value="UniProtKB-ARBA"/>
</dbReference>
<dbReference type="AlphaFoldDB" id="A0A1K1LMS4"/>
<feature type="domain" description="RNA-binding S4" evidence="6">
    <location>
        <begin position="4"/>
        <end position="61"/>
    </location>
</feature>
<dbReference type="Pfam" id="PF00849">
    <property type="entry name" value="PseudoU_synth_2"/>
    <property type="match status" value="1"/>
</dbReference>
<dbReference type="CDD" id="cd02870">
    <property type="entry name" value="PseudoU_synth_RsuA_like"/>
    <property type="match status" value="1"/>
</dbReference>
<protein>
    <recommendedName>
        <fullName evidence="5">Pseudouridine synthase</fullName>
        <ecNumber evidence="5">5.4.99.-</ecNumber>
    </recommendedName>
</protein>
<dbReference type="SUPFAM" id="SSF55174">
    <property type="entry name" value="Alpha-L RNA-binding motif"/>
    <property type="match status" value="1"/>
</dbReference>
<keyword evidence="3 5" id="KW-0413">Isomerase</keyword>
<dbReference type="EC" id="5.4.99.-" evidence="5"/>
<dbReference type="InterPro" id="IPR020094">
    <property type="entry name" value="TruA/RsuA/RluB/E/F_N"/>
</dbReference>